<sequence>MKLFGTIITIFALLVLLASPAEGRKDWQHKCVKKSPAVVNAISKYCTQAGLKSMVPTKWTSAGKSTDRNDPYYHSVANVHIAGNCEPKQWVPRKMCFLQFYRMCARGNDKGQNLKRFGRDGCQSWSTWNPYPHPSP</sequence>
<gene>
    <name evidence="1" type="ORF">LTR37_014811</name>
</gene>
<accession>A0ACC3MSQ1</accession>
<name>A0ACC3MSQ1_9PEZI</name>
<evidence type="ECO:0000313" key="1">
    <source>
        <dbReference type="EMBL" id="KAK3702827.1"/>
    </source>
</evidence>
<dbReference type="Proteomes" id="UP001281147">
    <property type="component" value="Unassembled WGS sequence"/>
</dbReference>
<keyword evidence="2" id="KW-1185">Reference proteome</keyword>
<reference evidence="1" key="1">
    <citation type="submission" date="2023-07" db="EMBL/GenBank/DDBJ databases">
        <title>Black Yeasts Isolated from many extreme environments.</title>
        <authorList>
            <person name="Coleine C."/>
            <person name="Stajich J.E."/>
            <person name="Selbmann L."/>
        </authorList>
    </citation>
    <scope>NUCLEOTIDE SEQUENCE</scope>
    <source>
        <strain evidence="1">CCFEE 5714</strain>
    </source>
</reference>
<proteinExistence type="predicted"/>
<organism evidence="1 2">
    <name type="scientific">Vermiconidia calcicola</name>
    <dbReference type="NCBI Taxonomy" id="1690605"/>
    <lineage>
        <taxon>Eukaryota</taxon>
        <taxon>Fungi</taxon>
        <taxon>Dikarya</taxon>
        <taxon>Ascomycota</taxon>
        <taxon>Pezizomycotina</taxon>
        <taxon>Dothideomycetes</taxon>
        <taxon>Dothideomycetidae</taxon>
        <taxon>Mycosphaerellales</taxon>
        <taxon>Extremaceae</taxon>
        <taxon>Vermiconidia</taxon>
    </lineage>
</organism>
<protein>
    <submittedName>
        <fullName evidence="1">Uncharacterized protein</fullName>
    </submittedName>
</protein>
<evidence type="ECO:0000313" key="2">
    <source>
        <dbReference type="Proteomes" id="UP001281147"/>
    </source>
</evidence>
<dbReference type="EMBL" id="JAUTXU010000159">
    <property type="protein sequence ID" value="KAK3702827.1"/>
    <property type="molecule type" value="Genomic_DNA"/>
</dbReference>
<comment type="caution">
    <text evidence="1">The sequence shown here is derived from an EMBL/GenBank/DDBJ whole genome shotgun (WGS) entry which is preliminary data.</text>
</comment>